<name>A0ABY0T9N2_9PROT</name>
<dbReference type="Proteomes" id="UP000183471">
    <property type="component" value="Unassembled WGS sequence"/>
</dbReference>
<accession>A0ABY0T9N2</accession>
<dbReference type="RefSeq" id="WP_074631229.1">
    <property type="nucleotide sequence ID" value="NZ_FNKY01000001.1"/>
</dbReference>
<evidence type="ECO:0000313" key="2">
    <source>
        <dbReference type="Proteomes" id="UP000183471"/>
    </source>
</evidence>
<reference evidence="1 2" key="1">
    <citation type="submission" date="2016-10" db="EMBL/GenBank/DDBJ databases">
        <authorList>
            <person name="Varghese N."/>
            <person name="Submissions S."/>
        </authorList>
    </citation>
    <scope>NUCLEOTIDE SEQUENCE [LARGE SCALE GENOMIC DNA]</scope>
    <source>
        <strain evidence="1 2">Nl1</strain>
    </source>
</reference>
<evidence type="ECO:0000313" key="1">
    <source>
        <dbReference type="EMBL" id="SDQ49405.1"/>
    </source>
</evidence>
<protein>
    <submittedName>
        <fullName evidence="1">Uncharacterized protein</fullName>
    </submittedName>
</protein>
<keyword evidence="2" id="KW-1185">Reference proteome</keyword>
<gene>
    <name evidence="1" type="ORF">SAMN05216402_1070</name>
</gene>
<sequence>MSDAVVQECASGTIMGTFVGGASGVGCHLILTWGASRDYDDEITTHTDPKPGRYHTGYKAGQLPQPCFILKLMLYSLFDQGSYDEADFCGEWTKISFPR</sequence>
<dbReference type="EMBL" id="FNKY01000001">
    <property type="protein sequence ID" value="SDQ49405.1"/>
    <property type="molecule type" value="Genomic_DNA"/>
</dbReference>
<proteinExistence type="predicted"/>
<comment type="caution">
    <text evidence="1">The sequence shown here is derived from an EMBL/GenBank/DDBJ whole genome shotgun (WGS) entry which is preliminary data.</text>
</comment>
<organism evidence="1 2">
    <name type="scientific">Nitrosospira multiformis</name>
    <dbReference type="NCBI Taxonomy" id="1231"/>
    <lineage>
        <taxon>Bacteria</taxon>
        <taxon>Pseudomonadati</taxon>
        <taxon>Pseudomonadota</taxon>
        <taxon>Betaproteobacteria</taxon>
        <taxon>Nitrosomonadales</taxon>
        <taxon>Nitrosomonadaceae</taxon>
        <taxon>Nitrosospira</taxon>
    </lineage>
</organism>